<feature type="compositionally biased region" description="Acidic residues" evidence="2">
    <location>
        <begin position="334"/>
        <end position="345"/>
    </location>
</feature>
<feature type="region of interest" description="Disordered" evidence="2">
    <location>
        <begin position="275"/>
        <end position="304"/>
    </location>
</feature>
<reference evidence="3" key="1">
    <citation type="submission" date="2022-11" db="UniProtKB">
        <authorList>
            <consortium name="EnsemblMetazoa"/>
        </authorList>
    </citation>
    <scope>IDENTIFICATION</scope>
</reference>
<feature type="compositionally biased region" description="Basic residues" evidence="2">
    <location>
        <begin position="292"/>
        <end position="302"/>
    </location>
</feature>
<feature type="region of interest" description="Disordered" evidence="2">
    <location>
        <begin position="394"/>
        <end position="417"/>
    </location>
</feature>
<evidence type="ECO:0000313" key="4">
    <source>
        <dbReference type="Proteomes" id="UP000887568"/>
    </source>
</evidence>
<feature type="compositionally biased region" description="Polar residues" evidence="2">
    <location>
        <begin position="97"/>
        <end position="106"/>
    </location>
</feature>
<feature type="coiled-coil region" evidence="1">
    <location>
        <begin position="159"/>
        <end position="186"/>
    </location>
</feature>
<keyword evidence="4" id="KW-1185">Reference proteome</keyword>
<evidence type="ECO:0000256" key="2">
    <source>
        <dbReference type="SAM" id="MobiDB-lite"/>
    </source>
</evidence>
<dbReference type="OrthoDB" id="5987687at2759"/>
<dbReference type="EnsemblMetazoa" id="XM_038191331.1">
    <property type="protein sequence ID" value="XP_038047259.1"/>
    <property type="gene ID" value="LOC119721312"/>
</dbReference>
<evidence type="ECO:0000313" key="3">
    <source>
        <dbReference type="EnsemblMetazoa" id="XP_038047259.1"/>
    </source>
</evidence>
<dbReference type="Proteomes" id="UP000887568">
    <property type="component" value="Unplaced"/>
</dbReference>
<dbReference type="RefSeq" id="XP_038047259.1">
    <property type="nucleotide sequence ID" value="XM_038191331.1"/>
</dbReference>
<organism evidence="3 4">
    <name type="scientific">Patiria miniata</name>
    <name type="common">Bat star</name>
    <name type="synonym">Asterina miniata</name>
    <dbReference type="NCBI Taxonomy" id="46514"/>
    <lineage>
        <taxon>Eukaryota</taxon>
        <taxon>Metazoa</taxon>
        <taxon>Echinodermata</taxon>
        <taxon>Eleutherozoa</taxon>
        <taxon>Asterozoa</taxon>
        <taxon>Asteroidea</taxon>
        <taxon>Valvatacea</taxon>
        <taxon>Valvatida</taxon>
        <taxon>Asterinidae</taxon>
        <taxon>Patiria</taxon>
    </lineage>
</organism>
<feature type="compositionally biased region" description="Low complexity" evidence="2">
    <location>
        <begin position="107"/>
        <end position="120"/>
    </location>
</feature>
<proteinExistence type="predicted"/>
<sequence length="417" mass="48486">MYYRMQPPLAIDQSIHMWVDLVVLRHFYYPTFYSLYRQRARFTFVYICSEKKPRLQRRKISTLYKMNRQRHMSRRRLFRLAELVAELEDSYEDQGQPGPSTMCTNPTLRDTLDSSSTSVDTGRDSSDAESAISERIGTSGETSANNSELSEETDSKITLRKLYLQNKQLEAQLQKQSKELQAMGRRLETSGVKSKGRRVIAPLQCSHAVREVYGELFKDGDDGFNFYDMKSSAENEGVISQFIHKVQSTHGRERWTTEQIKKACKTYFTSLKDKQRRQEQGTYKQHTDDARKRSRKYRKLQRRQSSLRAIDLPDAKRKEAEEVLTLAYMSSEESMTEEEEEEDGGGDQRRKVRRLRKLPWERYRLTALKNKLDTHFVRTASTLVSRMLPEFVSGLPSTRPPPADAPSWAIRPASSNS</sequence>
<feature type="region of interest" description="Disordered" evidence="2">
    <location>
        <begin position="89"/>
        <end position="152"/>
    </location>
</feature>
<protein>
    <submittedName>
        <fullName evidence="3">Uncharacterized protein</fullName>
    </submittedName>
</protein>
<feature type="region of interest" description="Disordered" evidence="2">
    <location>
        <begin position="330"/>
        <end position="350"/>
    </location>
</feature>
<dbReference type="OMA" id="VCESTHE"/>
<name>A0A913Z6B9_PATMI</name>
<dbReference type="AlphaFoldDB" id="A0A913Z6B9"/>
<evidence type="ECO:0000256" key="1">
    <source>
        <dbReference type="SAM" id="Coils"/>
    </source>
</evidence>
<keyword evidence="1" id="KW-0175">Coiled coil</keyword>
<dbReference type="GeneID" id="119721312"/>
<accession>A0A913Z6B9</accession>
<feature type="compositionally biased region" description="Basic and acidic residues" evidence="2">
    <location>
        <begin position="275"/>
        <end position="291"/>
    </location>
</feature>
<feature type="compositionally biased region" description="Polar residues" evidence="2">
    <location>
        <begin position="139"/>
        <end position="148"/>
    </location>
</feature>